<evidence type="ECO:0000313" key="1">
    <source>
        <dbReference type="EMBL" id="MBB5182628.1"/>
    </source>
</evidence>
<organism evidence="1 2">
    <name type="scientific">Catenisphaera adipataccumulans</name>
    <dbReference type="NCBI Taxonomy" id="700500"/>
    <lineage>
        <taxon>Bacteria</taxon>
        <taxon>Bacillati</taxon>
        <taxon>Bacillota</taxon>
        <taxon>Erysipelotrichia</taxon>
        <taxon>Erysipelotrichales</taxon>
        <taxon>Erysipelotrichaceae</taxon>
        <taxon>Catenisphaera</taxon>
    </lineage>
</organism>
<accession>A0A7W8CY76</accession>
<reference evidence="1 2" key="1">
    <citation type="submission" date="2020-08" db="EMBL/GenBank/DDBJ databases">
        <title>Genomic Encyclopedia of Type Strains, Phase IV (KMG-IV): sequencing the most valuable type-strain genomes for metagenomic binning, comparative biology and taxonomic classification.</title>
        <authorList>
            <person name="Goeker M."/>
        </authorList>
    </citation>
    <scope>NUCLEOTIDE SEQUENCE [LARGE SCALE GENOMIC DNA]</scope>
    <source>
        <strain evidence="1 2">DSM 25799</strain>
    </source>
</reference>
<gene>
    <name evidence="1" type="ORF">HNQ47_000647</name>
</gene>
<protein>
    <submittedName>
        <fullName evidence="1">Uncharacterized protein</fullName>
    </submittedName>
</protein>
<comment type="caution">
    <text evidence="1">The sequence shown here is derived from an EMBL/GenBank/DDBJ whole genome shotgun (WGS) entry which is preliminary data.</text>
</comment>
<keyword evidence="2" id="KW-1185">Reference proteome</keyword>
<dbReference type="EMBL" id="JACHHK010000002">
    <property type="protein sequence ID" value="MBB5182628.1"/>
    <property type="molecule type" value="Genomic_DNA"/>
</dbReference>
<evidence type="ECO:0000313" key="2">
    <source>
        <dbReference type="Proteomes" id="UP000539953"/>
    </source>
</evidence>
<dbReference type="Proteomes" id="UP000539953">
    <property type="component" value="Unassembled WGS sequence"/>
</dbReference>
<name>A0A7W8CY76_9FIRM</name>
<sequence length="80" mass="8858">MRIVETPGDGLLGIRMISNVPPTEDALKTLALRSSVIEAAKRDHPESLNGYCFRYEDDTSYREALEKIADVLVKHALADA</sequence>
<proteinExistence type="predicted"/>
<dbReference type="AlphaFoldDB" id="A0A7W8CY76"/>